<feature type="region of interest" description="Disordered" evidence="1">
    <location>
        <begin position="378"/>
        <end position="430"/>
    </location>
</feature>
<dbReference type="InterPro" id="IPR000242">
    <property type="entry name" value="PTP_cat"/>
</dbReference>
<accession>A0A915BKI8</accession>
<dbReference type="GO" id="GO:0004725">
    <property type="term" value="F:protein tyrosine phosphatase activity"/>
    <property type="evidence" value="ECO:0007669"/>
    <property type="project" value="InterPro"/>
</dbReference>
<feature type="compositionally biased region" description="Polar residues" evidence="1">
    <location>
        <begin position="400"/>
        <end position="413"/>
    </location>
</feature>
<feature type="compositionally biased region" description="Basic residues" evidence="1">
    <location>
        <begin position="17"/>
        <end position="31"/>
    </location>
</feature>
<dbReference type="SUPFAM" id="SSF52799">
    <property type="entry name" value="(Phosphotyrosine protein) phosphatases II"/>
    <property type="match status" value="1"/>
</dbReference>
<dbReference type="InterPro" id="IPR000387">
    <property type="entry name" value="Tyr_Pase_dom"/>
</dbReference>
<evidence type="ECO:0000259" key="3">
    <source>
        <dbReference type="PROSITE" id="PS50056"/>
    </source>
</evidence>
<dbReference type="PROSITE" id="PS00383">
    <property type="entry name" value="TYR_PHOSPHATASE_1"/>
    <property type="match status" value="1"/>
</dbReference>
<dbReference type="InterPro" id="IPR052782">
    <property type="entry name" value="Oocyte-zygote_transition_reg"/>
</dbReference>
<dbReference type="InterPro" id="IPR003595">
    <property type="entry name" value="Tyr_Pase_cat"/>
</dbReference>
<dbReference type="InterPro" id="IPR029021">
    <property type="entry name" value="Prot-tyrosine_phosphatase-like"/>
</dbReference>
<keyword evidence="4" id="KW-1185">Reference proteome</keyword>
<dbReference type="WBParaSite" id="PgR044_g053_t03">
    <property type="protein sequence ID" value="PgR044_g053_t03"/>
    <property type="gene ID" value="PgR044_g053"/>
</dbReference>
<feature type="compositionally biased region" description="Basic and acidic residues" evidence="1">
    <location>
        <begin position="858"/>
        <end position="867"/>
    </location>
</feature>
<feature type="region of interest" description="Disordered" evidence="1">
    <location>
        <begin position="1"/>
        <end position="45"/>
    </location>
</feature>
<protein>
    <submittedName>
        <fullName evidence="5">Uncharacterized protein</fullName>
    </submittedName>
</protein>
<feature type="domain" description="Tyrosine specific protein phosphatases" evidence="3">
    <location>
        <begin position="260"/>
        <end position="315"/>
    </location>
</feature>
<feature type="region of interest" description="Disordered" evidence="1">
    <location>
        <begin position="723"/>
        <end position="921"/>
    </location>
</feature>
<dbReference type="Gene3D" id="3.90.190.10">
    <property type="entry name" value="Protein tyrosine phosphatase superfamily"/>
    <property type="match status" value="1"/>
</dbReference>
<name>A0A915BKI8_PARUN</name>
<evidence type="ECO:0000259" key="2">
    <source>
        <dbReference type="PROSITE" id="PS50055"/>
    </source>
</evidence>
<dbReference type="CDD" id="cd00047">
    <property type="entry name" value="PTPc"/>
    <property type="match status" value="1"/>
</dbReference>
<feature type="compositionally biased region" description="Basic residues" evidence="1">
    <location>
        <begin position="419"/>
        <end position="430"/>
    </location>
</feature>
<feature type="compositionally biased region" description="Polar residues" evidence="1">
    <location>
        <begin position="785"/>
        <end position="794"/>
    </location>
</feature>
<dbReference type="PROSITE" id="PS50055">
    <property type="entry name" value="TYR_PHOSPHATASE_PTP"/>
    <property type="match status" value="1"/>
</dbReference>
<evidence type="ECO:0000256" key="1">
    <source>
        <dbReference type="SAM" id="MobiDB-lite"/>
    </source>
</evidence>
<organism evidence="4 5">
    <name type="scientific">Parascaris univalens</name>
    <name type="common">Nematode worm</name>
    <dbReference type="NCBI Taxonomy" id="6257"/>
    <lineage>
        <taxon>Eukaryota</taxon>
        <taxon>Metazoa</taxon>
        <taxon>Ecdysozoa</taxon>
        <taxon>Nematoda</taxon>
        <taxon>Chromadorea</taxon>
        <taxon>Rhabditida</taxon>
        <taxon>Spirurina</taxon>
        <taxon>Ascaridomorpha</taxon>
        <taxon>Ascaridoidea</taxon>
        <taxon>Ascarididae</taxon>
        <taxon>Parascaris</taxon>
    </lineage>
</organism>
<reference evidence="5" key="1">
    <citation type="submission" date="2022-11" db="UniProtKB">
        <authorList>
            <consortium name="WormBaseParasite"/>
        </authorList>
    </citation>
    <scope>IDENTIFICATION</scope>
</reference>
<dbReference type="Pfam" id="PF00102">
    <property type="entry name" value="Y_phosphatase"/>
    <property type="match status" value="1"/>
</dbReference>
<feature type="compositionally biased region" description="Polar residues" evidence="1">
    <location>
        <begin position="891"/>
        <end position="908"/>
    </location>
</feature>
<dbReference type="Proteomes" id="UP000887569">
    <property type="component" value="Unplaced"/>
</dbReference>
<dbReference type="PRINTS" id="PR00700">
    <property type="entry name" value="PRTYPHPHTASE"/>
</dbReference>
<dbReference type="PROSITE" id="PS50056">
    <property type="entry name" value="TYR_PHOSPHATASE_2"/>
    <property type="match status" value="1"/>
</dbReference>
<dbReference type="SMART" id="SM00404">
    <property type="entry name" value="PTPc_motif"/>
    <property type="match status" value="1"/>
</dbReference>
<evidence type="ECO:0000313" key="5">
    <source>
        <dbReference type="WBParaSite" id="PgR044_g053_t03"/>
    </source>
</evidence>
<evidence type="ECO:0000313" key="4">
    <source>
        <dbReference type="Proteomes" id="UP000887569"/>
    </source>
</evidence>
<feature type="domain" description="Tyrosine-protein phosphatase" evidence="2">
    <location>
        <begin position="71"/>
        <end position="324"/>
    </location>
</feature>
<dbReference type="PANTHER" id="PTHR46163">
    <property type="entry name" value="TYROSINE-PROTEIN PHOSPHATASE-RELATED"/>
    <property type="match status" value="1"/>
</dbReference>
<dbReference type="InterPro" id="IPR016130">
    <property type="entry name" value="Tyr_Pase_AS"/>
</dbReference>
<proteinExistence type="predicted"/>
<sequence length="921" mass="101251">LGGRLRIPRLPMLDGKKKSRGSRRSTSRRKTQPVAKSTREVGLTNSERQKAITAAMQAFAVQTNEAGLEGLRRGFAKIQARGAHPPSVTANAQLQNKKKCRYSDVPCIDQTRVILKPWPNAEGDFIHANWVTDDLLGKKFICTQGPLDGTIGDFWRMIWQENVDLIIMLCRITELGKRKCAQYWPNNVGESRTFCGITIKNEKFSNDQSEIWSTNLSLYYASERRSLVHHQWVTWPDKFVPKHLVVPYTLLSSARTSMQPTVIHCSAGIGRTGTMVVLELAIKTLLRGRILSLPDAIWNIRSQRSKAVQNEEQYLYIHYLIIQRLLNKGAIASSTASKFCRDYEHYYFIRTHDVQVPLPVFLRKKAAVPARQKPITTASLPERGILEPASITPPAGTPSDKCQSSATDENSLVSLRLPPTRRKQHSKRKMNAVDKVVIPQKSNAEAERIKEAPLIPVAASEVKRANGVPPVSTIDAKTMRKTEEGSVMEETPAKMWLLTKGFSESETKSPTQGTVKNFPLVRTTKEDERNADVGTPAKIYPLLETTKEGQNVEPTQTITKPVQGEKLVKAAKEQEQAASTIVPDAGDVEKALLDATRLVRHFLSSKSAVDELFQSYSSAQKALNYAFVQAQLALALTFAMQQVHNSLNARSVATVPDQPTCNQLPRSPKIDTGILCTTDGTALPIVVQTAEKISMEGSSSTEAPRLYQAAALEASGETVTTAVAPTVASEKTQTALEPTSDPKILDEKQRGKQNEKTSTVDKTKDRVEKNEEDAVTAVPKLPEISTASSSSTQRPLVPQDSNDKVTAESTANLSDIGVKPSSAPMAQSPERTGEEKEGTCEEEEEDSTQYVFVQPESDAARRVEQDRPVGASCEPPSNEPTSGAAKANDKTGATNTVDNTRSIRSPVSSYLMPDANTSTKR</sequence>
<feature type="compositionally biased region" description="Basic and acidic residues" evidence="1">
    <location>
        <begin position="743"/>
        <end position="769"/>
    </location>
</feature>
<dbReference type="SMART" id="SM00194">
    <property type="entry name" value="PTPc"/>
    <property type="match status" value="1"/>
</dbReference>
<dbReference type="AlphaFoldDB" id="A0A915BKI8"/>